<keyword evidence="3" id="KW-0472">Membrane</keyword>
<name>A0A8S5RW74_9CAUD</name>
<keyword evidence="3" id="KW-1133">Transmembrane helix</keyword>
<reference evidence="5" key="1">
    <citation type="journal article" date="2021" name="Proc. Natl. Acad. Sci. U.S.A.">
        <title>A Catalog of Tens of Thousands of Viruses from Human Metagenomes Reveals Hidden Associations with Chronic Diseases.</title>
        <authorList>
            <person name="Tisza M.J."/>
            <person name="Buck C.B."/>
        </authorList>
    </citation>
    <scope>NUCLEOTIDE SEQUENCE</scope>
    <source>
        <strain evidence="5">Ct0Go27</strain>
    </source>
</reference>
<evidence type="ECO:0000313" key="5">
    <source>
        <dbReference type="EMBL" id="DAF43020.1"/>
    </source>
</evidence>
<feature type="transmembrane region" description="Helical" evidence="3">
    <location>
        <begin position="394"/>
        <end position="418"/>
    </location>
</feature>
<feature type="domain" description="Phage tail tape measure protein" evidence="4">
    <location>
        <begin position="98"/>
        <end position="296"/>
    </location>
</feature>
<feature type="transmembrane region" description="Helical" evidence="3">
    <location>
        <begin position="430"/>
        <end position="455"/>
    </location>
</feature>
<dbReference type="GO" id="GO:0098003">
    <property type="term" value="P:viral tail assembly"/>
    <property type="evidence" value="ECO:0007669"/>
    <property type="project" value="UniProtKB-KW"/>
</dbReference>
<sequence length="712" mass="74514">MANRTVDVTLRLVDKFTGGFQKSLSALTAMDKKTFKIAGNLQSTGDSIAKAGAAMTAAVTVPIAGAGVAAVKTAADFESSMSAVKAIMGQKWDDALVDQAKHLGATTAWTAREVGEAMQYTAMAGWDAKQNMEGLDGILSAASSGGVGLAESTDIVVGALAGFGEGADQASRYADIMTATFTNSKTDMLGLGETYQYVGSIAGTLGYDFAEVNTAIGIMGNQSIAGSQAGTTLRTALLNMTGDSKEVKSAMKDLGISMANEDGTMKSFSEMIHSLKSGFSGLTEEGKLYYANQIFGKTATAGMLAVINSTDEAYDSLEQSIKNANGAAGETAKGRLENLNGQLTLLKSAIEAIAIRIGDFVLPYLKQFVEWAQKLADKLNGMSDEQLKAILKNVAMVASIGPMLIVFGKLIGIVGTVIKVFMAVSKAGGLISVITGPVGLVIAAIAVLVGIVLLVRKNFDTFKQSLSRFSPVFDRIKAHIHSIKETFTTFLESTKGPREALAKFFEQTLVRAIGTAIGVISSIVGIVVGVVDGVIKVLTGIITFITGVFTGDWSKAWEGLKMIVNGIATAIGSFFHGVLDGILGIVQNIIDTVASIKLPELPATDHTGRTIGTLPKMASGTDNWVGGLVQVSERGGEILDLPRGTRIYPHDKSVAMARAEGARSNSISVNVTGNSFTVREEADINKIGEAIARKLSMAASNRGGWTFSGSMA</sequence>
<accession>A0A8S5RW74</accession>
<feature type="transmembrane region" description="Helical" evidence="3">
    <location>
        <begin position="508"/>
        <end position="528"/>
    </location>
</feature>
<dbReference type="EMBL" id="BK032498">
    <property type="protein sequence ID" value="DAF43020.1"/>
    <property type="molecule type" value="Genomic_DNA"/>
</dbReference>
<feature type="transmembrane region" description="Helical" evidence="3">
    <location>
        <begin position="563"/>
        <end position="586"/>
    </location>
</feature>
<protein>
    <submittedName>
        <fullName evidence="5">Minor tail protein</fullName>
    </submittedName>
</protein>
<dbReference type="NCBIfam" id="TIGR01760">
    <property type="entry name" value="tape_meas_TP901"/>
    <property type="match status" value="1"/>
</dbReference>
<dbReference type="Pfam" id="PF10145">
    <property type="entry name" value="PhageMin_Tail"/>
    <property type="match status" value="1"/>
</dbReference>
<organism evidence="5">
    <name type="scientific">Siphoviridae sp. ct0Go27</name>
    <dbReference type="NCBI Taxonomy" id="2827761"/>
    <lineage>
        <taxon>Viruses</taxon>
        <taxon>Duplodnaviria</taxon>
        <taxon>Heunggongvirae</taxon>
        <taxon>Uroviricota</taxon>
        <taxon>Caudoviricetes</taxon>
    </lineage>
</organism>
<dbReference type="InterPro" id="IPR010090">
    <property type="entry name" value="Phage_tape_meas"/>
</dbReference>
<evidence type="ECO:0000256" key="3">
    <source>
        <dbReference type="SAM" id="Phobius"/>
    </source>
</evidence>
<keyword evidence="3" id="KW-0812">Transmembrane</keyword>
<feature type="transmembrane region" description="Helical" evidence="3">
    <location>
        <begin position="534"/>
        <end position="551"/>
    </location>
</feature>
<dbReference type="PANTHER" id="PTHR37813:SF1">
    <property type="entry name" value="FELS-2 PROPHAGE PROTEIN"/>
    <property type="match status" value="1"/>
</dbReference>
<keyword evidence="2" id="KW-1188">Viral release from host cell</keyword>
<evidence type="ECO:0000256" key="1">
    <source>
        <dbReference type="ARBA" id="ARBA00022465"/>
    </source>
</evidence>
<keyword evidence="1" id="KW-1245">Viral tail assembly</keyword>
<evidence type="ECO:0000256" key="2">
    <source>
        <dbReference type="ARBA" id="ARBA00022612"/>
    </source>
</evidence>
<dbReference type="PANTHER" id="PTHR37813">
    <property type="entry name" value="FELS-2 PROPHAGE PROTEIN"/>
    <property type="match status" value="1"/>
</dbReference>
<evidence type="ECO:0000259" key="4">
    <source>
        <dbReference type="Pfam" id="PF10145"/>
    </source>
</evidence>
<proteinExistence type="predicted"/>